<keyword evidence="3" id="KW-1185">Reference proteome</keyword>
<feature type="region of interest" description="Disordered" evidence="1">
    <location>
        <begin position="1"/>
        <end position="57"/>
    </location>
</feature>
<dbReference type="Proteomes" id="UP000653644">
    <property type="component" value="Unassembled WGS sequence"/>
</dbReference>
<evidence type="ECO:0000256" key="1">
    <source>
        <dbReference type="SAM" id="MobiDB-lite"/>
    </source>
</evidence>
<protein>
    <submittedName>
        <fullName evidence="2">Uncharacterized protein</fullName>
    </submittedName>
</protein>
<reference evidence="3" key="1">
    <citation type="journal article" date="2019" name="Int. J. Syst. Evol. Microbiol.">
        <title>The Global Catalogue of Microorganisms (GCM) 10K type strain sequencing project: providing services to taxonomists for standard genome sequencing and annotation.</title>
        <authorList>
            <consortium name="The Broad Institute Genomics Platform"/>
            <consortium name="The Broad Institute Genome Sequencing Center for Infectious Disease"/>
            <person name="Wu L."/>
            <person name="Ma J."/>
        </authorList>
    </citation>
    <scope>NUCLEOTIDE SEQUENCE [LARGE SCALE GENOMIC DNA]</scope>
    <source>
        <strain evidence="3">JCM 4733</strain>
    </source>
</reference>
<organism evidence="2 3">
    <name type="scientific">Streptomyces canarius</name>
    <dbReference type="NCBI Taxonomy" id="285453"/>
    <lineage>
        <taxon>Bacteria</taxon>
        <taxon>Bacillati</taxon>
        <taxon>Actinomycetota</taxon>
        <taxon>Actinomycetes</taxon>
        <taxon>Kitasatosporales</taxon>
        <taxon>Streptomycetaceae</taxon>
        <taxon>Streptomyces</taxon>
    </lineage>
</organism>
<proteinExistence type="predicted"/>
<gene>
    <name evidence="2" type="ORF">GCM10010345_45370</name>
</gene>
<accession>A0ABQ3CUL7</accession>
<sequence length="109" mass="11219">MEAKSWNSSFRHHGAARGCSDQAPLTEIGEQNGGSGTNPPAAAHDVPVAGGPSGDAAQRIADRLGGQHTAGIYLDRGKHRFVVTVTDEKAAAEVKAAGAVPRQVTYDTA</sequence>
<comment type="caution">
    <text evidence="2">The sequence shown here is derived from an EMBL/GenBank/DDBJ whole genome shotgun (WGS) entry which is preliminary data.</text>
</comment>
<dbReference type="EMBL" id="BMVN01000015">
    <property type="protein sequence ID" value="GHA35603.1"/>
    <property type="molecule type" value="Genomic_DNA"/>
</dbReference>
<name>A0ABQ3CUL7_9ACTN</name>
<evidence type="ECO:0000313" key="3">
    <source>
        <dbReference type="Proteomes" id="UP000653644"/>
    </source>
</evidence>
<dbReference type="RefSeq" id="WP_189888760.1">
    <property type="nucleotide sequence ID" value="NZ_BMVN01000015.1"/>
</dbReference>
<evidence type="ECO:0000313" key="2">
    <source>
        <dbReference type="EMBL" id="GHA35603.1"/>
    </source>
</evidence>